<reference evidence="2 3" key="1">
    <citation type="journal article" date="2013" name="J. Biotechnol.">
        <title>Establishment and interpretation of the genome sequence of the phytopathogenic fungus Rhizoctonia solani AG1-IB isolate 7/3/14.</title>
        <authorList>
            <person name="Wibberg D.W."/>
            <person name="Jelonek L.J."/>
            <person name="Rupp O.R."/>
            <person name="Hennig M.H."/>
            <person name="Eikmeyer F.E."/>
            <person name="Goesmann A.G."/>
            <person name="Hartmann A.H."/>
            <person name="Borriss R.B."/>
            <person name="Grosch R.G."/>
            <person name="Puehler A.P."/>
            <person name="Schlueter A.S."/>
        </authorList>
    </citation>
    <scope>NUCLEOTIDE SEQUENCE [LARGE SCALE GENOMIC DNA]</scope>
    <source>
        <strain evidence="3">AG1-IB / isolate 7/3/14</strain>
    </source>
</reference>
<dbReference type="EMBL" id="CAOJ01002870">
    <property type="protein sequence ID" value="CCO28126.1"/>
    <property type="molecule type" value="Genomic_DNA"/>
</dbReference>
<feature type="compositionally biased region" description="Acidic residues" evidence="1">
    <location>
        <begin position="39"/>
        <end position="52"/>
    </location>
</feature>
<protein>
    <submittedName>
        <fullName evidence="2">Uncharacterized protein</fullName>
    </submittedName>
</protein>
<sequence length="68" mass="7635">MRTISQSHDIEQTGVSLWTKEDIEAHQAKIRAMGPADVEMNEDKDEDEDEYEGGISDDVLANVELDDV</sequence>
<proteinExistence type="predicted"/>
<evidence type="ECO:0000313" key="3">
    <source>
        <dbReference type="Proteomes" id="UP000012065"/>
    </source>
</evidence>
<name>M5BML3_THACB</name>
<dbReference type="AlphaFoldDB" id="M5BML3"/>
<evidence type="ECO:0000256" key="1">
    <source>
        <dbReference type="SAM" id="MobiDB-lite"/>
    </source>
</evidence>
<feature type="region of interest" description="Disordered" evidence="1">
    <location>
        <begin position="34"/>
        <end position="53"/>
    </location>
</feature>
<evidence type="ECO:0000313" key="2">
    <source>
        <dbReference type="EMBL" id="CCO28126.1"/>
    </source>
</evidence>
<dbReference type="HOGENOM" id="CLU_2795715_0_0_1"/>
<dbReference type="Proteomes" id="UP000012065">
    <property type="component" value="Unassembled WGS sequence"/>
</dbReference>
<organism evidence="2 3">
    <name type="scientific">Thanatephorus cucumeris (strain AG1-IB / isolate 7/3/14)</name>
    <name type="common">Lettuce bottom rot fungus</name>
    <name type="synonym">Rhizoctonia solani</name>
    <dbReference type="NCBI Taxonomy" id="1108050"/>
    <lineage>
        <taxon>Eukaryota</taxon>
        <taxon>Fungi</taxon>
        <taxon>Dikarya</taxon>
        <taxon>Basidiomycota</taxon>
        <taxon>Agaricomycotina</taxon>
        <taxon>Agaricomycetes</taxon>
        <taxon>Cantharellales</taxon>
        <taxon>Ceratobasidiaceae</taxon>
        <taxon>Rhizoctonia</taxon>
        <taxon>Rhizoctonia solani AG-1</taxon>
    </lineage>
</organism>
<gene>
    <name evidence="2" type="ORF">BN14_02118</name>
</gene>
<comment type="caution">
    <text evidence="2">The sequence shown here is derived from an EMBL/GenBank/DDBJ whole genome shotgun (WGS) entry which is preliminary data.</text>
</comment>
<accession>M5BML3</accession>